<keyword evidence="5" id="KW-1185">Reference proteome</keyword>
<evidence type="ECO:0000259" key="3">
    <source>
        <dbReference type="PROSITE" id="PS50157"/>
    </source>
</evidence>
<dbReference type="EMBL" id="JARQWQ010000011">
    <property type="protein sequence ID" value="KAK2568978.1"/>
    <property type="molecule type" value="Genomic_DNA"/>
</dbReference>
<comment type="caution">
    <text evidence="4">The sequence shown here is derived from an EMBL/GenBank/DDBJ whole genome shotgun (WGS) entry which is preliminary data.</text>
</comment>
<evidence type="ECO:0000256" key="1">
    <source>
        <dbReference type="PROSITE-ProRule" id="PRU00042"/>
    </source>
</evidence>
<dbReference type="InterPro" id="IPR046496">
    <property type="entry name" value="DUF6589"/>
</dbReference>
<dbReference type="AlphaFoldDB" id="A0AAD9QWT7"/>
<dbReference type="Pfam" id="PF20231">
    <property type="entry name" value="DUF6589"/>
    <property type="match status" value="1"/>
</dbReference>
<feature type="region of interest" description="Disordered" evidence="2">
    <location>
        <begin position="149"/>
        <end position="189"/>
    </location>
</feature>
<evidence type="ECO:0000256" key="2">
    <source>
        <dbReference type="SAM" id="MobiDB-lite"/>
    </source>
</evidence>
<dbReference type="PROSITE" id="PS50157">
    <property type="entry name" value="ZINC_FINGER_C2H2_2"/>
    <property type="match status" value="1"/>
</dbReference>
<reference evidence="4" key="1">
    <citation type="journal article" date="2023" name="G3 (Bethesda)">
        <title>Whole genome assembly and annotation of the endangered Caribbean coral Acropora cervicornis.</title>
        <authorList>
            <person name="Selwyn J.D."/>
            <person name="Vollmer S.V."/>
        </authorList>
    </citation>
    <scope>NUCLEOTIDE SEQUENCE</scope>
    <source>
        <strain evidence="4">K2</strain>
    </source>
</reference>
<sequence length="1078" mass="122616">MCKQPMNIDLISTGSQKFTSDKNIDTCVFVNFMRKRNQASEYVSEVMSERRPNDSCRICKSSFKVKFGNIPGKQVYSSSENLFKPSQRKDSPGVVLAEVCSRVGLVFLHDPVIYSDRVCNPCGRKIRSLGQLFEFVKAGTTPTFESVSKSTKRTLATPEKASPSWRKSKAVRLNSPTAKTLSPQSAGKSRKSLAFGGLSSAMPVSSTQKEDEMLSNLDVDVLPQTGLQVKVVYMIPSGTVTTRVPRDEQTKNLVKNIACENWREVSNAILKHKELAPVIIIAIRKAVFKEFSDYLKCDSMLLATNPDELAGFLNKLFMEEIRIHCPVWFNCQVGNSGLSSKEEAVGGRVNSMALASSTLARLRNPQASAVHYSISTILFHSGVKHDDLNRLNGLGVCMSPDSIVRLQGKMNMQLEGKVDIWRSAIEENHGALKLAKEVLQKQVALPHLDVSKQHLESYEFFSTKGHECLITLLNEEVTKAGANVNTTDCMQIVIKRLEGTKLPLYKLVGDNIDYEIHARVQSQQHRNRSIHWTHQFAVLDRVQNPQLDRFSSQKPVSEIQLAELLPDNDVMANLVRNRFAYLTQFKPLLGCEKLSVSKCFLSMQFLNPNVSGEMAQLLQQNQEKYVPCLTKGTNKTILEKVPLHGDQLFEESARNVIWTYRDEVDDYEQLQGTDTEFADWHAKYTLYKTEFKMFVNHSSAAEIGTTRASINRTGKTNAAKDRPGIAMPEKSVSKQTRAKWLLEICEEHVKKFVFNTDEISKLVAQTTELGGVDRESRWVCRASDCNRTYAYHSGRVRHEVEVHNLSFDGGQDTRDPYGYYYCRMRCGLVFKTKATRNRHEEQMHGEPLPEEDIPQDESQEDHKFNYHSAKLTFGLVMLEFNDAIKEGDGGRLFELYKLAMLLYKTHGHYKYAYAVLLYLVKCIAILPPSQALRLKWNRSFNGSGLPGQNIPLDLRKEHGNKDIKTMWRNLGANLDEHNAERTAGTLKSRQLVYKSVDRDCDLKEQHFSWDNPKEEEAVHQIISDLLNNGTFMKRPGREGYSAFPKFKRDLIDSLDYRDLHKWMKEHIDLWGSIFQQEH</sequence>
<name>A0AAD9QWT7_ACRCE</name>
<dbReference type="Proteomes" id="UP001249851">
    <property type="component" value="Unassembled WGS sequence"/>
</dbReference>
<dbReference type="SMART" id="SM00355">
    <property type="entry name" value="ZnF_C2H2"/>
    <property type="match status" value="2"/>
</dbReference>
<protein>
    <recommendedName>
        <fullName evidence="3">C2H2-type domain-containing protein</fullName>
    </recommendedName>
</protein>
<feature type="compositionally biased region" description="Polar residues" evidence="2">
    <location>
        <begin position="174"/>
        <end position="187"/>
    </location>
</feature>
<accession>A0AAD9QWT7</accession>
<keyword evidence="1" id="KW-0863">Zinc-finger</keyword>
<keyword evidence="1" id="KW-0862">Zinc</keyword>
<gene>
    <name evidence="4" type="ORF">P5673_007091</name>
</gene>
<organism evidence="4 5">
    <name type="scientific">Acropora cervicornis</name>
    <name type="common">Staghorn coral</name>
    <dbReference type="NCBI Taxonomy" id="6130"/>
    <lineage>
        <taxon>Eukaryota</taxon>
        <taxon>Metazoa</taxon>
        <taxon>Cnidaria</taxon>
        <taxon>Anthozoa</taxon>
        <taxon>Hexacorallia</taxon>
        <taxon>Scleractinia</taxon>
        <taxon>Astrocoeniina</taxon>
        <taxon>Acroporidae</taxon>
        <taxon>Acropora</taxon>
    </lineage>
</organism>
<evidence type="ECO:0000313" key="5">
    <source>
        <dbReference type="Proteomes" id="UP001249851"/>
    </source>
</evidence>
<feature type="domain" description="C2H2-type" evidence="3">
    <location>
        <begin position="820"/>
        <end position="849"/>
    </location>
</feature>
<keyword evidence="1" id="KW-0479">Metal-binding</keyword>
<proteinExistence type="predicted"/>
<evidence type="ECO:0000313" key="4">
    <source>
        <dbReference type="EMBL" id="KAK2568978.1"/>
    </source>
</evidence>
<dbReference type="PROSITE" id="PS00028">
    <property type="entry name" value="ZINC_FINGER_C2H2_1"/>
    <property type="match status" value="2"/>
</dbReference>
<reference evidence="4" key="2">
    <citation type="journal article" date="2023" name="Science">
        <title>Genomic signatures of disease resistance in endangered staghorn corals.</title>
        <authorList>
            <person name="Vollmer S.V."/>
            <person name="Selwyn J.D."/>
            <person name="Despard B.A."/>
            <person name="Roesel C.L."/>
        </authorList>
    </citation>
    <scope>NUCLEOTIDE SEQUENCE</scope>
    <source>
        <strain evidence="4">K2</strain>
    </source>
</reference>
<dbReference type="GO" id="GO:0008270">
    <property type="term" value="F:zinc ion binding"/>
    <property type="evidence" value="ECO:0007669"/>
    <property type="project" value="UniProtKB-KW"/>
</dbReference>
<dbReference type="InterPro" id="IPR013087">
    <property type="entry name" value="Znf_C2H2_type"/>
</dbReference>